<dbReference type="GO" id="GO:0016020">
    <property type="term" value="C:membrane"/>
    <property type="evidence" value="ECO:0007669"/>
    <property type="project" value="UniProtKB-SubCell"/>
</dbReference>
<dbReference type="Pfam" id="PF00069">
    <property type="entry name" value="Pkinase"/>
    <property type="match status" value="1"/>
</dbReference>
<comment type="catalytic activity">
    <reaction evidence="17">
        <text>L-threonyl-[protein] + ATP = O-phospho-L-threonyl-[protein] + ADP + H(+)</text>
        <dbReference type="Rhea" id="RHEA:46608"/>
        <dbReference type="Rhea" id="RHEA-COMP:11060"/>
        <dbReference type="Rhea" id="RHEA-COMP:11605"/>
        <dbReference type="ChEBI" id="CHEBI:15378"/>
        <dbReference type="ChEBI" id="CHEBI:30013"/>
        <dbReference type="ChEBI" id="CHEBI:30616"/>
        <dbReference type="ChEBI" id="CHEBI:61977"/>
        <dbReference type="ChEBI" id="CHEBI:456216"/>
        <dbReference type="EC" id="2.7.11.1"/>
    </reaction>
    <physiologicalReaction direction="left-to-right" evidence="17">
        <dbReference type="Rhea" id="RHEA:46609"/>
    </physiologicalReaction>
</comment>
<dbReference type="CDD" id="cd10422">
    <property type="entry name" value="RNase_Ire1"/>
    <property type="match status" value="1"/>
</dbReference>
<keyword evidence="8 21" id="KW-0732">Signal</keyword>
<evidence type="ECO:0000256" key="11">
    <source>
        <dbReference type="ARBA" id="ARBA00022801"/>
    </source>
</evidence>
<keyword evidence="14 20" id="KW-1133">Transmembrane helix</keyword>
<dbReference type="JaponicusDB" id="SJAG_04435">
    <property type="gene designation" value="ire1"/>
</dbReference>
<evidence type="ECO:0000256" key="3">
    <source>
        <dbReference type="ARBA" id="ARBA00012513"/>
    </source>
</evidence>
<evidence type="ECO:0000256" key="13">
    <source>
        <dbReference type="ARBA" id="ARBA00022842"/>
    </source>
</evidence>
<dbReference type="STRING" id="402676.B6K6U6"/>
<evidence type="ECO:0000259" key="22">
    <source>
        <dbReference type="PROSITE" id="PS50011"/>
    </source>
</evidence>
<organism evidence="24 26">
    <name type="scientific">Schizosaccharomyces japonicus (strain yFS275 / FY16936)</name>
    <name type="common">Fission yeast</name>
    <dbReference type="NCBI Taxonomy" id="402676"/>
    <lineage>
        <taxon>Eukaryota</taxon>
        <taxon>Fungi</taxon>
        <taxon>Dikarya</taxon>
        <taxon>Ascomycota</taxon>
        <taxon>Taphrinomycotina</taxon>
        <taxon>Schizosaccharomycetes</taxon>
        <taxon>Schizosaccharomycetales</taxon>
        <taxon>Schizosaccharomycetaceae</taxon>
        <taxon>Schizosaccharomyces</taxon>
    </lineage>
</organism>
<dbReference type="PROSITE" id="PS00108">
    <property type="entry name" value="PROTEIN_KINASE_ST"/>
    <property type="match status" value="1"/>
</dbReference>
<keyword evidence="26" id="KW-1185">Reference proteome</keyword>
<keyword evidence="16" id="KW-0325">Glycoprotein</keyword>
<dbReference type="SMART" id="SM00580">
    <property type="entry name" value="PUG"/>
    <property type="match status" value="1"/>
</dbReference>
<dbReference type="PROSITE" id="PS50011">
    <property type="entry name" value="PROTEIN_KINASE_DOM"/>
    <property type="match status" value="1"/>
</dbReference>
<evidence type="ECO:0000256" key="4">
    <source>
        <dbReference type="ARBA" id="ARBA00022527"/>
    </source>
</evidence>
<dbReference type="AlphaFoldDB" id="B6K6U6"/>
<keyword evidence="9" id="KW-0547">Nucleotide-binding</keyword>
<dbReference type="SMART" id="SM00564">
    <property type="entry name" value="PQQ"/>
    <property type="match status" value="2"/>
</dbReference>
<comment type="subcellular location">
    <subcellularLocation>
        <location evidence="2">Membrane</location>
        <topology evidence="2">Single-pass type I membrane protein</topology>
    </subcellularLocation>
</comment>
<sequence length="1001" mass="114393">MLRRFLVELFFFFLISSNVASCIQEHVDLVFSNADDLALSTIQNNDALASSELQTEGILLFTTVDGKLHALNTQTGSVLWTFDSSADADEICHNYLPVNSSQLASTEMAKVSDSSFTGHVIDDGEYIWFIEPVHDGKLYAFNRHTGMLKAHHTIRELVDLSPIRVLGPDTVFVGSKETTLFTVDLITGNVLKRYNTEFYGDRDSHLGKKTSSTRDTMQCMPAVTNDLVPSDLDELEHLQAQVMTQNVQEENRIADIALVEYTVTIYSSSHVILSAKYIEWLPSYQDTIFLSHYDRPESDHVAIALPENFFTLFDRKLKKPLYFVNTSAPISNAFNVYTVSVNRKELAATNRRTFVLPQRHLSFSDFAFQGDNEAVYVNHTEDDVWFALSSDNYPSIMATQNATCYTQHNAVTLESLTGLHFLNKAIQGTFLLGPSHSFELLPPTTEPLSKIHGSNNSTNSFFKELLAIILFMTGLVICFLLLSRSPFIKLKGLMKTSKEATRSSEDAKYDTNVSKRRRKKANKKKKAAKVVAENQPYSLESDDQPKLSVVHDVQKALDINRLESFENDVILGPLEVSSEILGYGSHGTIVFRGQYEGRSVAVKRVLLDFYDIATREVTLLQKADFHPNVVRYYCRKDSGKFSYIALELCECSLFDFFEKDPKPTIVEAFEPYNVMRQIVLGVYHLHRLNLVHRDLKPHNILLALSESHRVGSKKAIRVMLSDFGLSRKLETKDYTYHALTYNVAGSVGWRPREVLMSNTTSNHTKKGVEETYQRSPFRITKAIDIFSLGCVFYYILSNGEHPFGSNYVRERNIIKGRFSLDRLNEMGAKGFLAKDLLKTMLHSSPEKRPSIEQVLIHPFFWSVSKKLDFLIDVSDRYECEPREPPSALLQRLELHTEDIIKGDWTKELHESLLENLGKYRKYDGGKVLDILRVLRNKKHHYQDLPEDVKQILGSLPDGFYAYFNEKFPKLFVHCYRLVTIDLKNEDHFCRYFKIDDVHMFS</sequence>
<dbReference type="SUPFAM" id="SSF56112">
    <property type="entry name" value="Protein kinase-like (PK-like)"/>
    <property type="match status" value="1"/>
</dbReference>
<evidence type="ECO:0000256" key="21">
    <source>
        <dbReference type="SAM" id="SignalP"/>
    </source>
</evidence>
<dbReference type="InterPro" id="IPR018391">
    <property type="entry name" value="PQQ_b-propeller_rpt"/>
</dbReference>
<dbReference type="GO" id="GO:0006397">
    <property type="term" value="P:mRNA processing"/>
    <property type="evidence" value="ECO:0007669"/>
    <property type="project" value="InterPro"/>
</dbReference>
<evidence type="ECO:0000313" key="25">
    <source>
        <dbReference type="JaponicusDB" id="SJAG_04435"/>
    </source>
</evidence>
<keyword evidence="15 20" id="KW-0472">Membrane</keyword>
<feature type="region of interest" description="Disordered" evidence="19">
    <location>
        <begin position="501"/>
        <end position="525"/>
    </location>
</feature>
<protein>
    <recommendedName>
        <fullName evidence="3">non-specific serine/threonine protein kinase</fullName>
        <ecNumber evidence="3">2.7.11.1</ecNumber>
    </recommendedName>
</protein>
<dbReference type="InterPro" id="IPR008271">
    <property type="entry name" value="Ser/Thr_kinase_AS"/>
</dbReference>
<evidence type="ECO:0000256" key="19">
    <source>
        <dbReference type="SAM" id="MobiDB-lite"/>
    </source>
</evidence>
<evidence type="ECO:0000256" key="18">
    <source>
        <dbReference type="ARBA" id="ARBA00048977"/>
    </source>
</evidence>
<keyword evidence="12" id="KW-0067">ATP-binding</keyword>
<dbReference type="InterPro" id="IPR011047">
    <property type="entry name" value="Quinoprotein_ADH-like_sf"/>
</dbReference>
<evidence type="ECO:0000256" key="9">
    <source>
        <dbReference type="ARBA" id="ARBA00022741"/>
    </source>
</evidence>
<evidence type="ECO:0000256" key="1">
    <source>
        <dbReference type="ARBA" id="ARBA00001946"/>
    </source>
</evidence>
<evidence type="ECO:0000259" key="23">
    <source>
        <dbReference type="PROSITE" id="PS51392"/>
    </source>
</evidence>
<evidence type="ECO:0000256" key="7">
    <source>
        <dbReference type="ARBA" id="ARBA00022723"/>
    </source>
</evidence>
<evidence type="ECO:0000256" key="14">
    <source>
        <dbReference type="ARBA" id="ARBA00022989"/>
    </source>
</evidence>
<evidence type="ECO:0000256" key="6">
    <source>
        <dbReference type="ARBA" id="ARBA00022692"/>
    </source>
</evidence>
<dbReference type="Pfam" id="PF06479">
    <property type="entry name" value="Ribonuc_2-5A"/>
    <property type="match status" value="1"/>
</dbReference>
<dbReference type="Gene3D" id="1.10.510.10">
    <property type="entry name" value="Transferase(Phosphotransferase) domain 1"/>
    <property type="match status" value="1"/>
</dbReference>
<evidence type="ECO:0000256" key="16">
    <source>
        <dbReference type="ARBA" id="ARBA00023180"/>
    </source>
</evidence>
<evidence type="ECO:0000256" key="8">
    <source>
        <dbReference type="ARBA" id="ARBA00022729"/>
    </source>
</evidence>
<dbReference type="GeneID" id="7050252"/>
<keyword evidence="10 24" id="KW-0418">Kinase</keyword>
<dbReference type="PANTHER" id="PTHR13954">
    <property type="entry name" value="IRE1-RELATED"/>
    <property type="match status" value="1"/>
</dbReference>
<dbReference type="GO" id="GO:0016787">
    <property type="term" value="F:hydrolase activity"/>
    <property type="evidence" value="ECO:0007669"/>
    <property type="project" value="UniProtKB-KW"/>
</dbReference>
<dbReference type="FunFam" id="1.10.510.10:FF:000572">
    <property type="entry name" value="Serine/threonine-protein kinase/endoribonuclease IRE1"/>
    <property type="match status" value="1"/>
</dbReference>
<dbReference type="eggNOG" id="KOG1027">
    <property type="taxonomic scope" value="Eukaryota"/>
</dbReference>
<evidence type="ECO:0000256" key="2">
    <source>
        <dbReference type="ARBA" id="ARBA00004479"/>
    </source>
</evidence>
<evidence type="ECO:0000256" key="17">
    <source>
        <dbReference type="ARBA" id="ARBA00048659"/>
    </source>
</evidence>
<comment type="cofactor">
    <cofactor evidence="1">
        <name>Mg(2+)</name>
        <dbReference type="ChEBI" id="CHEBI:18420"/>
    </cofactor>
</comment>
<dbReference type="GO" id="GO:0005783">
    <property type="term" value="C:endoplasmic reticulum"/>
    <property type="evidence" value="ECO:0000318"/>
    <property type="project" value="GO_Central"/>
</dbReference>
<dbReference type="GO" id="GO:0010628">
    <property type="term" value="P:positive regulation of gene expression"/>
    <property type="evidence" value="ECO:0007669"/>
    <property type="project" value="EnsemblFungi"/>
</dbReference>
<dbReference type="InterPro" id="IPR000719">
    <property type="entry name" value="Prot_kinase_dom"/>
</dbReference>
<dbReference type="Proteomes" id="UP000001744">
    <property type="component" value="Unassembled WGS sequence"/>
</dbReference>
<keyword evidence="5" id="KW-0808">Transferase</keyword>
<dbReference type="InterPro" id="IPR010513">
    <property type="entry name" value="KEN_dom"/>
</dbReference>
<dbReference type="OMA" id="IRYYCSE"/>
<keyword evidence="7" id="KW-0479">Metal-binding</keyword>
<dbReference type="PANTHER" id="PTHR13954:SF6">
    <property type="entry name" value="NON-SPECIFIC SERINE_THREONINE PROTEIN KINASE"/>
    <property type="match status" value="1"/>
</dbReference>
<dbReference type="GO" id="GO:0070059">
    <property type="term" value="P:intrinsic apoptotic signaling pathway in response to endoplasmic reticulum stress"/>
    <property type="evidence" value="ECO:0000318"/>
    <property type="project" value="GO_Central"/>
</dbReference>
<evidence type="ECO:0000313" key="26">
    <source>
        <dbReference type="Proteomes" id="UP000001744"/>
    </source>
</evidence>
<keyword evidence="6 20" id="KW-0812">Transmembrane</keyword>
<feature type="transmembrane region" description="Helical" evidence="20">
    <location>
        <begin position="465"/>
        <end position="482"/>
    </location>
</feature>
<evidence type="ECO:0000256" key="12">
    <source>
        <dbReference type="ARBA" id="ARBA00022840"/>
    </source>
</evidence>
<evidence type="ECO:0000256" key="10">
    <source>
        <dbReference type="ARBA" id="ARBA00022777"/>
    </source>
</evidence>
<dbReference type="GO" id="GO:0046872">
    <property type="term" value="F:metal ion binding"/>
    <property type="evidence" value="ECO:0007669"/>
    <property type="project" value="UniProtKB-KW"/>
</dbReference>
<feature type="domain" description="Protein kinase" evidence="22">
    <location>
        <begin position="575"/>
        <end position="860"/>
    </location>
</feature>
<feature type="chain" id="PRO_5002847541" description="non-specific serine/threonine protein kinase" evidence="21">
    <location>
        <begin position="21"/>
        <end position="1001"/>
    </location>
</feature>
<dbReference type="SUPFAM" id="SSF50998">
    <property type="entry name" value="Quinoprotein alcohol dehydrogenase-like"/>
    <property type="match status" value="1"/>
</dbReference>
<dbReference type="InterPro" id="IPR038357">
    <property type="entry name" value="KEN_sf"/>
</dbReference>
<keyword evidence="13" id="KW-0460">Magnesium</keyword>
<dbReference type="GO" id="GO:0036498">
    <property type="term" value="P:IRE1-mediated unfolded protein response"/>
    <property type="evidence" value="ECO:0000318"/>
    <property type="project" value="GO_Central"/>
</dbReference>
<dbReference type="InterPro" id="IPR011009">
    <property type="entry name" value="Kinase-like_dom_sf"/>
</dbReference>
<dbReference type="InterPro" id="IPR002372">
    <property type="entry name" value="PQQ_rpt_dom"/>
</dbReference>
<evidence type="ECO:0000256" key="5">
    <source>
        <dbReference type="ARBA" id="ARBA00022679"/>
    </source>
</evidence>
<dbReference type="Gene3D" id="2.130.10.10">
    <property type="entry name" value="YVTN repeat-like/Quinoprotein amine dehydrogenase"/>
    <property type="match status" value="1"/>
</dbReference>
<dbReference type="InterPro" id="IPR045133">
    <property type="entry name" value="IRE1/2-like"/>
</dbReference>
<feature type="domain" description="KEN" evidence="23">
    <location>
        <begin position="863"/>
        <end position="994"/>
    </location>
</feature>
<dbReference type="Pfam" id="PF13360">
    <property type="entry name" value="PQQ_2"/>
    <property type="match status" value="1"/>
</dbReference>
<evidence type="ECO:0000256" key="20">
    <source>
        <dbReference type="SAM" id="Phobius"/>
    </source>
</evidence>
<dbReference type="Gene3D" id="1.20.1440.180">
    <property type="entry name" value="KEN domain"/>
    <property type="match status" value="1"/>
</dbReference>
<reference evidence="24 26" key="1">
    <citation type="journal article" date="2011" name="Science">
        <title>Comparative functional genomics of the fission yeasts.</title>
        <authorList>
            <person name="Rhind N."/>
            <person name="Chen Z."/>
            <person name="Yassour M."/>
            <person name="Thompson D.A."/>
            <person name="Haas B.J."/>
            <person name="Habib N."/>
            <person name="Wapinski I."/>
            <person name="Roy S."/>
            <person name="Lin M.F."/>
            <person name="Heiman D.I."/>
            <person name="Young S.K."/>
            <person name="Furuya K."/>
            <person name="Guo Y."/>
            <person name="Pidoux A."/>
            <person name="Chen H.M."/>
            <person name="Robbertse B."/>
            <person name="Goldberg J.M."/>
            <person name="Aoki K."/>
            <person name="Bayne E.H."/>
            <person name="Berlin A.M."/>
            <person name="Desjardins C.A."/>
            <person name="Dobbs E."/>
            <person name="Dukaj L."/>
            <person name="Fan L."/>
            <person name="FitzGerald M.G."/>
            <person name="French C."/>
            <person name="Gujja S."/>
            <person name="Hansen K."/>
            <person name="Keifenheim D."/>
            <person name="Levin J.Z."/>
            <person name="Mosher R.A."/>
            <person name="Mueller C.A."/>
            <person name="Pfiffner J."/>
            <person name="Priest M."/>
            <person name="Russ C."/>
            <person name="Smialowska A."/>
            <person name="Swoboda P."/>
            <person name="Sykes S.M."/>
            <person name="Vaughn M."/>
            <person name="Vengrova S."/>
            <person name="Yoder R."/>
            <person name="Zeng Q."/>
            <person name="Allshire R."/>
            <person name="Baulcombe D."/>
            <person name="Birren B.W."/>
            <person name="Brown W."/>
            <person name="Ekwall K."/>
            <person name="Kellis M."/>
            <person name="Leatherwood J."/>
            <person name="Levin H."/>
            <person name="Margalit H."/>
            <person name="Martienssen R."/>
            <person name="Nieduszynski C.A."/>
            <person name="Spatafora J.W."/>
            <person name="Friedman N."/>
            <person name="Dalgaard J.Z."/>
            <person name="Baumann P."/>
            <person name="Niki H."/>
            <person name="Regev A."/>
            <person name="Nusbaum C."/>
        </authorList>
    </citation>
    <scope>NUCLEOTIDE SEQUENCE [LARGE SCALE GENOMIC DNA]</scope>
    <source>
        <strain evidence="26">yFS275 / FY16936</strain>
    </source>
</reference>
<dbReference type="CDD" id="cd13982">
    <property type="entry name" value="STKc_IRE1"/>
    <property type="match status" value="1"/>
</dbReference>
<feature type="signal peptide" evidence="21">
    <location>
        <begin position="1"/>
        <end position="20"/>
    </location>
</feature>
<dbReference type="GO" id="GO:0004674">
    <property type="term" value="F:protein serine/threonine kinase activity"/>
    <property type="evidence" value="ECO:0000318"/>
    <property type="project" value="GO_Central"/>
</dbReference>
<dbReference type="OrthoDB" id="63989at2759"/>
<feature type="compositionally biased region" description="Basic residues" evidence="19">
    <location>
        <begin position="514"/>
        <end position="525"/>
    </location>
</feature>
<comment type="catalytic activity">
    <reaction evidence="18">
        <text>L-seryl-[protein] + ATP = O-phospho-L-seryl-[protein] + ADP + H(+)</text>
        <dbReference type="Rhea" id="RHEA:17989"/>
        <dbReference type="Rhea" id="RHEA-COMP:9863"/>
        <dbReference type="Rhea" id="RHEA-COMP:11604"/>
        <dbReference type="ChEBI" id="CHEBI:15378"/>
        <dbReference type="ChEBI" id="CHEBI:29999"/>
        <dbReference type="ChEBI" id="CHEBI:30616"/>
        <dbReference type="ChEBI" id="CHEBI:83421"/>
        <dbReference type="ChEBI" id="CHEBI:456216"/>
        <dbReference type="EC" id="2.7.11.1"/>
    </reaction>
    <physiologicalReaction direction="left-to-right" evidence="18">
        <dbReference type="Rhea" id="RHEA:17990"/>
    </physiologicalReaction>
</comment>
<dbReference type="FunFam" id="3.30.200.20:FF:000077">
    <property type="entry name" value="Putative Serine/threonine-protein kinase/endoribonuclease IRE1"/>
    <property type="match status" value="1"/>
</dbReference>
<dbReference type="GO" id="GO:0004521">
    <property type="term" value="F:RNA endonuclease activity"/>
    <property type="evidence" value="ECO:0000318"/>
    <property type="project" value="GO_Central"/>
</dbReference>
<dbReference type="GO" id="GO:0051082">
    <property type="term" value="F:unfolded protein binding"/>
    <property type="evidence" value="ECO:0000318"/>
    <property type="project" value="GO_Central"/>
</dbReference>
<gene>
    <name evidence="25" type="primary">ire1</name>
    <name evidence="24" type="ORF">SJAG_04435</name>
</gene>
<dbReference type="VEuPathDB" id="FungiDB:SJAG_04435"/>
<dbReference type="GO" id="GO:0005524">
    <property type="term" value="F:ATP binding"/>
    <property type="evidence" value="ECO:0007669"/>
    <property type="project" value="UniProtKB-KW"/>
</dbReference>
<dbReference type="EMBL" id="KE651167">
    <property type="protein sequence ID" value="EEB09250.1"/>
    <property type="molecule type" value="Genomic_DNA"/>
</dbReference>
<dbReference type="PROSITE" id="PS51392">
    <property type="entry name" value="KEN"/>
    <property type="match status" value="1"/>
</dbReference>
<keyword evidence="4" id="KW-0723">Serine/threonine-protein kinase</keyword>
<dbReference type="GO" id="GO:0140501">
    <property type="term" value="P:positive regulation of reticulophagy"/>
    <property type="evidence" value="ECO:0007669"/>
    <property type="project" value="EnsemblFungi"/>
</dbReference>
<dbReference type="RefSeq" id="XP_002175543.1">
    <property type="nucleotide sequence ID" value="XM_002175507.1"/>
</dbReference>
<dbReference type="SMART" id="SM00220">
    <property type="entry name" value="S_TKc"/>
    <property type="match status" value="1"/>
</dbReference>
<name>B6K6U6_SCHJY</name>
<proteinExistence type="predicted"/>
<dbReference type="EC" id="2.7.11.1" evidence="3"/>
<dbReference type="Gene3D" id="3.30.200.20">
    <property type="entry name" value="Phosphorylase Kinase, domain 1"/>
    <property type="match status" value="1"/>
</dbReference>
<keyword evidence="11" id="KW-0378">Hydrolase</keyword>
<dbReference type="InterPro" id="IPR015943">
    <property type="entry name" value="WD40/YVTN_repeat-like_dom_sf"/>
</dbReference>
<evidence type="ECO:0000256" key="15">
    <source>
        <dbReference type="ARBA" id="ARBA00023136"/>
    </source>
</evidence>
<dbReference type="FunFam" id="1.20.1440.180:FF:000002">
    <property type="entry name" value="Serine/threonine-protein kinase/endoribonuclease IRE1"/>
    <property type="match status" value="1"/>
</dbReference>
<evidence type="ECO:0000313" key="24">
    <source>
        <dbReference type="EMBL" id="EEB09250.1"/>
    </source>
</evidence>
<accession>B6K6U6</accession>
<dbReference type="HOGENOM" id="CLU_004875_2_1_1"/>